<comment type="caution">
    <text evidence="2">The sequence shown here is derived from an EMBL/GenBank/DDBJ whole genome shotgun (WGS) entry which is preliminary data.</text>
</comment>
<keyword evidence="1" id="KW-0472">Membrane</keyword>
<keyword evidence="1" id="KW-0812">Transmembrane</keyword>
<dbReference type="RefSeq" id="WP_345700459.1">
    <property type="nucleotide sequence ID" value="NZ_BAABIS010000001.1"/>
</dbReference>
<feature type="transmembrane region" description="Helical" evidence="1">
    <location>
        <begin position="78"/>
        <end position="104"/>
    </location>
</feature>
<dbReference type="EMBL" id="BAABIS010000001">
    <property type="protein sequence ID" value="GAA4876305.1"/>
    <property type="molecule type" value="Genomic_DNA"/>
</dbReference>
<organism evidence="2 3">
    <name type="scientific">Kitasatospora terrestris</name>
    <dbReference type="NCBI Taxonomy" id="258051"/>
    <lineage>
        <taxon>Bacteria</taxon>
        <taxon>Bacillati</taxon>
        <taxon>Actinomycetota</taxon>
        <taxon>Actinomycetes</taxon>
        <taxon>Kitasatosporales</taxon>
        <taxon>Streptomycetaceae</taxon>
        <taxon>Kitasatospora</taxon>
    </lineage>
</organism>
<feature type="transmembrane region" description="Helical" evidence="1">
    <location>
        <begin position="116"/>
        <end position="134"/>
    </location>
</feature>
<feature type="transmembrane region" description="Helical" evidence="1">
    <location>
        <begin position="26"/>
        <end position="49"/>
    </location>
</feature>
<dbReference type="Proteomes" id="UP001501752">
    <property type="component" value="Unassembled WGS sequence"/>
</dbReference>
<protein>
    <recommendedName>
        <fullName evidence="4">DUF2975 domain-containing protein</fullName>
    </recommendedName>
</protein>
<name>A0ABP9EEA2_9ACTN</name>
<sequence length="220" mass="22842">MSEPNTPSRHPGPAGPRTLSVRSTTLLGFVLIAEAALCLAVLISIWAPLSDLTSPQAPKAVVWWPLGLGPVRLTANTALLVVVVATSGLGSFVHAATSFATYAGKHSLVRSWVPWYLLRSGIGAALAVLVYFLLRGGLFAGGTEGNATNPYGFAGVAGLCGLFSKQATDKLREVFDTILATHDEPDPKDHRGGELPPAAPVVTVVPVVPTIPTVPAPPTP</sequence>
<evidence type="ECO:0000256" key="1">
    <source>
        <dbReference type="SAM" id="Phobius"/>
    </source>
</evidence>
<proteinExistence type="predicted"/>
<evidence type="ECO:0000313" key="3">
    <source>
        <dbReference type="Proteomes" id="UP001501752"/>
    </source>
</evidence>
<keyword evidence="3" id="KW-1185">Reference proteome</keyword>
<evidence type="ECO:0000313" key="2">
    <source>
        <dbReference type="EMBL" id="GAA4876305.1"/>
    </source>
</evidence>
<evidence type="ECO:0008006" key="4">
    <source>
        <dbReference type="Google" id="ProtNLM"/>
    </source>
</evidence>
<keyword evidence="1" id="KW-1133">Transmembrane helix</keyword>
<gene>
    <name evidence="2" type="ORF">GCM10023235_64900</name>
</gene>
<accession>A0ABP9EEA2</accession>
<reference evidence="3" key="1">
    <citation type="journal article" date="2019" name="Int. J. Syst. Evol. Microbiol.">
        <title>The Global Catalogue of Microorganisms (GCM) 10K type strain sequencing project: providing services to taxonomists for standard genome sequencing and annotation.</title>
        <authorList>
            <consortium name="The Broad Institute Genomics Platform"/>
            <consortium name="The Broad Institute Genome Sequencing Center for Infectious Disease"/>
            <person name="Wu L."/>
            <person name="Ma J."/>
        </authorList>
    </citation>
    <scope>NUCLEOTIDE SEQUENCE [LARGE SCALE GENOMIC DNA]</scope>
    <source>
        <strain evidence="3">JCM 13006</strain>
    </source>
</reference>